<name>A0A8T9VU92_DASKL</name>
<evidence type="ECO:0000313" key="2">
    <source>
        <dbReference type="EMBL" id="UOY17083.1"/>
    </source>
</evidence>
<dbReference type="EMBL" id="MW323139">
    <property type="protein sequence ID" value="UOY17083.1"/>
    <property type="molecule type" value="mRNA"/>
</dbReference>
<feature type="chain" id="PRO_5035883378" evidence="1">
    <location>
        <begin position="18"/>
        <end position="47"/>
    </location>
</feature>
<accession>A0A8T9VU92</accession>
<sequence>MNLGILSCLFMVIVIMAFPNIAESSAEAFPSKYAICKIKPRLPWCRG</sequence>
<proteinExistence type="evidence at transcript level"/>
<feature type="signal peptide" evidence="1">
    <location>
        <begin position="1"/>
        <end position="17"/>
    </location>
</feature>
<dbReference type="AlphaFoldDB" id="A0A8T9VU92"/>
<protein>
    <submittedName>
        <fullName evidence="2">Venom peptide</fullName>
    </submittedName>
</protein>
<evidence type="ECO:0000256" key="1">
    <source>
        <dbReference type="SAM" id="SignalP"/>
    </source>
</evidence>
<organism evidence="2">
    <name type="scientific">Dasymutilla klugii</name>
    <name type="common">Klug's velvet ant</name>
    <dbReference type="NCBI Taxonomy" id="1175364"/>
    <lineage>
        <taxon>Eukaryota</taxon>
        <taxon>Metazoa</taxon>
        <taxon>Ecdysozoa</taxon>
        <taxon>Arthropoda</taxon>
        <taxon>Hexapoda</taxon>
        <taxon>Insecta</taxon>
        <taxon>Pterygota</taxon>
        <taxon>Neoptera</taxon>
        <taxon>Endopterygota</taxon>
        <taxon>Hymenoptera</taxon>
        <taxon>Apocrita</taxon>
        <taxon>Aculeata</taxon>
        <taxon>Pompiloidea</taxon>
        <taxon>Mutillidae</taxon>
        <taxon>Sphaeropthalminae</taxon>
        <taxon>Dasymutilla</taxon>
    </lineage>
</organism>
<keyword evidence="1" id="KW-0732">Signal</keyword>
<reference evidence="2" key="1">
    <citation type="submission" date="2020-12" db="EMBL/GenBank/DDBJ databases">
        <authorList>
            <person name="Robinson S.D."/>
        </authorList>
    </citation>
    <scope>NUCLEOTIDE SEQUENCE</scope>
    <source>
        <tissue evidence="2">Venom apparatus</tissue>
    </source>
</reference>